<dbReference type="PANTHER" id="PTHR28094">
    <property type="entry name" value="MEIOTICALLY UP-REGULATED GENE 113 PROTEIN"/>
    <property type="match status" value="1"/>
</dbReference>
<keyword evidence="4" id="KW-1185">Reference proteome</keyword>
<evidence type="ECO:0000256" key="1">
    <source>
        <dbReference type="SAM" id="MobiDB-lite"/>
    </source>
</evidence>
<reference evidence="4" key="1">
    <citation type="submission" date="2024-06" db="EMBL/GenBank/DDBJ databases">
        <title>Multi-omics analyses provide insights into the biosynthesis of the anticancer antibiotic pleurotin in Hohenbuehelia grisea.</title>
        <authorList>
            <person name="Weaver J.A."/>
            <person name="Alberti F."/>
        </authorList>
    </citation>
    <scope>NUCLEOTIDE SEQUENCE [LARGE SCALE GENOMIC DNA]</scope>
    <source>
        <strain evidence="4">T-177</strain>
    </source>
</reference>
<evidence type="ECO:0000259" key="2">
    <source>
        <dbReference type="Pfam" id="PF10544"/>
    </source>
</evidence>
<proteinExistence type="predicted"/>
<evidence type="ECO:0000313" key="4">
    <source>
        <dbReference type="Proteomes" id="UP001556367"/>
    </source>
</evidence>
<dbReference type="EMBL" id="JASNQZ010000012">
    <property type="protein sequence ID" value="KAL0949051.1"/>
    <property type="molecule type" value="Genomic_DNA"/>
</dbReference>
<feature type="region of interest" description="Disordered" evidence="1">
    <location>
        <begin position="1"/>
        <end position="28"/>
    </location>
</feature>
<gene>
    <name evidence="3" type="ORF">HGRIS_009144</name>
</gene>
<feature type="domain" description="Bacteriophage T5 Orf172 DNA-binding" evidence="2">
    <location>
        <begin position="187"/>
        <end position="276"/>
    </location>
</feature>
<sequence length="364" mass="41267">MPLNHSQPRAAVRDSESDTRSVTPEPRALSSRLAPVYRSHEVQASIAAALLQLTTTRSRIQVLNEAILQEFDQAITVASQDRNSSHNEDPESACPTRSLALLCSGHTRHGAPCMNKVGPNGFSSAPGVRYCHQHATRAAEQNLASVECGISLDERLEKWLPKYLRPEAKKKLLKVMKEGPRPKEAPGYIYSIHYVDQGEQLQLKIGRTKDVRRRLRDWRKQCKTEMTLFGVHPLEEEINNNASLRSTSRPREVPRLGEPVRNSKLLERLVLLEMIDIASSQAHLMPTWPAVEGSALVSPLARPSQSDLQCPGCKKTHVEMFSIARFTEKASRGREWELIILPVIQRWERFISDEWPQRREERNA</sequence>
<evidence type="ECO:0000313" key="3">
    <source>
        <dbReference type="EMBL" id="KAL0949051.1"/>
    </source>
</evidence>
<comment type="caution">
    <text evidence="3">The sequence shown here is derived from an EMBL/GenBank/DDBJ whole genome shotgun (WGS) entry which is preliminary data.</text>
</comment>
<protein>
    <recommendedName>
        <fullName evidence="2">Bacteriophage T5 Orf172 DNA-binding domain-containing protein</fullName>
    </recommendedName>
</protein>
<accession>A0ABR3J080</accession>
<dbReference type="Pfam" id="PF10544">
    <property type="entry name" value="T5orf172"/>
    <property type="match status" value="1"/>
</dbReference>
<dbReference type="InterPro" id="IPR053006">
    <property type="entry name" value="Meiosis_regulatory"/>
</dbReference>
<dbReference type="Proteomes" id="UP001556367">
    <property type="component" value="Unassembled WGS sequence"/>
</dbReference>
<organism evidence="3 4">
    <name type="scientific">Hohenbuehelia grisea</name>
    <dbReference type="NCBI Taxonomy" id="104357"/>
    <lineage>
        <taxon>Eukaryota</taxon>
        <taxon>Fungi</taxon>
        <taxon>Dikarya</taxon>
        <taxon>Basidiomycota</taxon>
        <taxon>Agaricomycotina</taxon>
        <taxon>Agaricomycetes</taxon>
        <taxon>Agaricomycetidae</taxon>
        <taxon>Agaricales</taxon>
        <taxon>Pleurotineae</taxon>
        <taxon>Pleurotaceae</taxon>
        <taxon>Hohenbuehelia</taxon>
    </lineage>
</organism>
<dbReference type="PANTHER" id="PTHR28094:SF1">
    <property type="entry name" value="MEIOTICALLY UP-REGULATED GENE 113 PROTEIN"/>
    <property type="match status" value="1"/>
</dbReference>
<name>A0ABR3J080_9AGAR</name>
<dbReference type="InterPro" id="IPR018306">
    <property type="entry name" value="Phage_T5_Orf172_DNA-bd"/>
</dbReference>